<name>D1PRH4_9FIRM</name>
<accession>D1PRH4</accession>
<proteinExistence type="predicted"/>
<dbReference type="EMBL" id="ACBY02000060">
    <property type="protein sequence ID" value="EFB74700.1"/>
    <property type="molecule type" value="Genomic_DNA"/>
</dbReference>
<organism evidence="2 3">
    <name type="scientific">Subdoligranulum variabile DSM 15176</name>
    <dbReference type="NCBI Taxonomy" id="411471"/>
    <lineage>
        <taxon>Bacteria</taxon>
        <taxon>Bacillati</taxon>
        <taxon>Bacillota</taxon>
        <taxon>Clostridia</taxon>
        <taxon>Eubacteriales</taxon>
        <taxon>Oscillospiraceae</taxon>
        <taxon>Subdoligranulum</taxon>
    </lineage>
</organism>
<reference evidence="2" key="1">
    <citation type="submission" date="2009-12" db="EMBL/GenBank/DDBJ databases">
        <authorList>
            <person name="Weinstock G."/>
            <person name="Sodergren E."/>
            <person name="Clifton S."/>
            <person name="Fulton L."/>
            <person name="Fulton B."/>
            <person name="Courtney L."/>
            <person name="Fronick C."/>
            <person name="Harrison M."/>
            <person name="Strong C."/>
            <person name="Farmer C."/>
            <person name="Delahaunty K."/>
            <person name="Markovic C."/>
            <person name="Hall O."/>
            <person name="Minx P."/>
            <person name="Tomlinson C."/>
            <person name="Mitreva M."/>
            <person name="Nelson J."/>
            <person name="Hou S."/>
            <person name="Wollam A."/>
            <person name="Pepin K.H."/>
            <person name="Johnson M."/>
            <person name="Bhonagiri V."/>
            <person name="Nash W.E."/>
            <person name="Warren W."/>
            <person name="Chinwalla A."/>
            <person name="Mardis E.R."/>
            <person name="Wilson R.K."/>
        </authorList>
    </citation>
    <scope>NUCLEOTIDE SEQUENCE [LARGE SCALE GENOMIC DNA]</scope>
    <source>
        <strain evidence="2">DSM 15176</strain>
    </source>
</reference>
<sequence length="141" mass="16658">MILTSFLGESMEGMQFDAGTWWLVALLLSGVTALLFWLLKRSYDRVERKADGAVSKVEFDKQLDSCKEQIRAIQETYTTRATHDKDIEECRRKINKISEGYLTKEDFYREQAKTERRLELQNEKLDRVLEILMQMQRKENA</sequence>
<gene>
    <name evidence="2" type="ORF">SUBVAR_07003</name>
</gene>
<dbReference type="HOGENOM" id="CLU_159354_0_0_9"/>
<keyword evidence="3" id="KW-1185">Reference proteome</keyword>
<keyword evidence="1" id="KW-0812">Transmembrane</keyword>
<keyword evidence="1" id="KW-0472">Membrane</keyword>
<dbReference type="Proteomes" id="UP000003438">
    <property type="component" value="Unassembled WGS sequence"/>
</dbReference>
<comment type="caution">
    <text evidence="2">The sequence shown here is derived from an EMBL/GenBank/DDBJ whole genome shotgun (WGS) entry which is preliminary data.</text>
</comment>
<evidence type="ECO:0000256" key="1">
    <source>
        <dbReference type="SAM" id="Phobius"/>
    </source>
</evidence>
<feature type="transmembrane region" description="Helical" evidence="1">
    <location>
        <begin position="20"/>
        <end position="39"/>
    </location>
</feature>
<dbReference type="AlphaFoldDB" id="D1PRH4"/>
<keyword evidence="1" id="KW-1133">Transmembrane helix</keyword>
<dbReference type="STRING" id="411471.SUBVAR_07003"/>
<dbReference type="eggNOG" id="ENOG5032ZG1">
    <property type="taxonomic scope" value="Bacteria"/>
</dbReference>
<evidence type="ECO:0000313" key="2">
    <source>
        <dbReference type="EMBL" id="EFB74700.1"/>
    </source>
</evidence>
<evidence type="ECO:0000313" key="3">
    <source>
        <dbReference type="Proteomes" id="UP000003438"/>
    </source>
</evidence>
<protein>
    <submittedName>
        <fullName evidence="2">Uncharacterized protein</fullName>
    </submittedName>
</protein>